<name>A0A481YQW5_9VIRU</name>
<keyword evidence="1" id="KW-0472">Membrane</keyword>
<proteinExistence type="predicted"/>
<feature type="transmembrane region" description="Helical" evidence="1">
    <location>
        <begin position="6"/>
        <end position="25"/>
    </location>
</feature>
<evidence type="ECO:0000256" key="1">
    <source>
        <dbReference type="SAM" id="Phobius"/>
    </source>
</evidence>
<keyword evidence="1" id="KW-0812">Transmembrane</keyword>
<reference evidence="2" key="1">
    <citation type="journal article" date="2019" name="MBio">
        <title>Virus Genomes from Deep Sea Sediments Expand the Ocean Megavirome and Support Independent Origins of Viral Gigantism.</title>
        <authorList>
            <person name="Backstrom D."/>
            <person name="Yutin N."/>
            <person name="Jorgensen S.L."/>
            <person name="Dharamshi J."/>
            <person name="Homa F."/>
            <person name="Zaremba-Niedwiedzka K."/>
            <person name="Spang A."/>
            <person name="Wolf Y.I."/>
            <person name="Koonin E.V."/>
            <person name="Ettema T.J."/>
        </authorList>
    </citation>
    <scope>NUCLEOTIDE SEQUENCE</scope>
</reference>
<evidence type="ECO:0008006" key="3">
    <source>
        <dbReference type="Google" id="ProtNLM"/>
    </source>
</evidence>
<accession>A0A481YQW5</accession>
<keyword evidence="1" id="KW-1133">Transmembrane helix</keyword>
<organism evidence="2">
    <name type="scientific">Iridovirus LCIVAC01</name>
    <dbReference type="NCBI Taxonomy" id="2506607"/>
    <lineage>
        <taxon>Viruses</taxon>
        <taxon>Varidnaviria</taxon>
        <taxon>Bamfordvirae</taxon>
        <taxon>Nucleocytoviricota</taxon>
        <taxon>Megaviricetes</taxon>
        <taxon>Pimascovirales</taxon>
        <taxon>Pimascovirales incertae sedis</taxon>
        <taxon>Iridoviridae</taxon>
    </lineage>
</organism>
<protein>
    <recommendedName>
        <fullName evidence="3">Transmembrane protein</fullName>
    </recommendedName>
</protein>
<gene>
    <name evidence="2" type="ORF">LCIVAC01_01160</name>
</gene>
<dbReference type="EMBL" id="MK500314">
    <property type="protein sequence ID" value="QBK85307.1"/>
    <property type="molecule type" value="Genomic_DNA"/>
</dbReference>
<evidence type="ECO:0000313" key="2">
    <source>
        <dbReference type="EMBL" id="QBK85307.1"/>
    </source>
</evidence>
<sequence>MARIVLIIISLLLVGAIVAIGILVAKYTKSKHNLSNCKSTLSNCEGLLSNCKATPSQYSLHCADTATTKDDKYTVTCTSGKKTMYGKNLVQLANLAKFTHGNQTFHCNC</sequence>